<accession>A0A413VXW6</accession>
<reference evidence="3 4" key="1">
    <citation type="submission" date="2018-08" db="EMBL/GenBank/DDBJ databases">
        <title>A genome reference for cultivated species of the human gut microbiota.</title>
        <authorList>
            <person name="Zou Y."/>
            <person name="Xue W."/>
            <person name="Luo G."/>
        </authorList>
    </citation>
    <scope>NUCLEOTIDE SEQUENCE [LARGE SCALE GENOMIC DNA]</scope>
    <source>
        <strain evidence="3 4">AM40-30BH</strain>
    </source>
</reference>
<dbReference type="Proteomes" id="UP000284379">
    <property type="component" value="Unassembled WGS sequence"/>
</dbReference>
<protein>
    <submittedName>
        <fullName evidence="3">Alpha-1,2-fucosyltransferase</fullName>
    </submittedName>
</protein>
<dbReference type="PANTHER" id="PTHR11927">
    <property type="entry name" value="GALACTOSIDE 2-L-FUCOSYLTRANSFERASE"/>
    <property type="match status" value="1"/>
</dbReference>
<dbReference type="EMBL" id="QSGO01000001">
    <property type="protein sequence ID" value="RHB38427.1"/>
    <property type="molecule type" value="Genomic_DNA"/>
</dbReference>
<comment type="caution">
    <text evidence="3">The sequence shown here is derived from an EMBL/GenBank/DDBJ whole genome shotgun (WGS) entry which is preliminary data.</text>
</comment>
<dbReference type="AlphaFoldDB" id="A0A413VXW6"/>
<evidence type="ECO:0000313" key="3">
    <source>
        <dbReference type="EMBL" id="RHB38427.1"/>
    </source>
</evidence>
<dbReference type="GO" id="GO:0016020">
    <property type="term" value="C:membrane"/>
    <property type="evidence" value="ECO:0007669"/>
    <property type="project" value="InterPro"/>
</dbReference>
<dbReference type="Gene3D" id="3.40.50.11350">
    <property type="match status" value="1"/>
</dbReference>
<keyword evidence="1 3" id="KW-0328">Glycosyltransferase</keyword>
<evidence type="ECO:0000256" key="2">
    <source>
        <dbReference type="ARBA" id="ARBA00022679"/>
    </source>
</evidence>
<keyword evidence="2 3" id="KW-0808">Transferase</keyword>
<evidence type="ECO:0000313" key="4">
    <source>
        <dbReference type="Proteomes" id="UP000284379"/>
    </source>
</evidence>
<sequence length="283" mass="33721">MFVIRLIGGVGNQLFQYTFGQFLRHKFGVEVCYDIVAFDTVDKGRNLELQLLDESLPLFETSNFFFSKYKSWKKRLFLYGFLLKKNNKYYTKYAPEEISLFTEKGLSYFDGWWQYPALLRDTINNMEDFFIPKQPIPVQIQKYYNEILLNNFAVALHVRRGDYFTSKYAKTYAVCNVEYYTSAVNLMCEKLRSCKFYVFSDDLDWVKSNLILPSNTVYVKNYDINSYWYIYLMSLCRHIIISNSSFSWWGATLNRNLHKIVIAPKYWSTKKNNTLCDNSWIKI</sequence>
<evidence type="ECO:0000256" key="1">
    <source>
        <dbReference type="ARBA" id="ARBA00022676"/>
    </source>
</evidence>
<dbReference type="GO" id="GO:0005975">
    <property type="term" value="P:carbohydrate metabolic process"/>
    <property type="evidence" value="ECO:0007669"/>
    <property type="project" value="InterPro"/>
</dbReference>
<dbReference type="CDD" id="cd11301">
    <property type="entry name" value="Fut1_Fut2_like"/>
    <property type="match status" value="1"/>
</dbReference>
<organism evidence="3 4">
    <name type="scientific">Bacteroides nordii</name>
    <dbReference type="NCBI Taxonomy" id="291645"/>
    <lineage>
        <taxon>Bacteria</taxon>
        <taxon>Pseudomonadati</taxon>
        <taxon>Bacteroidota</taxon>
        <taxon>Bacteroidia</taxon>
        <taxon>Bacteroidales</taxon>
        <taxon>Bacteroidaceae</taxon>
        <taxon>Bacteroides</taxon>
    </lineage>
</organism>
<name>A0A413VXW6_9BACE</name>
<gene>
    <name evidence="3" type="ORF">DW888_01005</name>
</gene>
<proteinExistence type="predicted"/>
<dbReference type="GO" id="GO:0008107">
    <property type="term" value="F:galactoside 2-alpha-L-fucosyltransferase activity"/>
    <property type="evidence" value="ECO:0007669"/>
    <property type="project" value="InterPro"/>
</dbReference>
<dbReference type="Pfam" id="PF01531">
    <property type="entry name" value="Glyco_transf_11"/>
    <property type="match status" value="1"/>
</dbReference>
<dbReference type="InterPro" id="IPR002516">
    <property type="entry name" value="Glyco_trans_11"/>
</dbReference>
<dbReference type="PANTHER" id="PTHR11927:SF9">
    <property type="entry name" value="L-FUCOSYLTRANSFERASE"/>
    <property type="match status" value="1"/>
</dbReference>
<dbReference type="RefSeq" id="WP_122200681.1">
    <property type="nucleotide sequence ID" value="NZ_CABJFV010000001.1"/>
</dbReference>